<dbReference type="STRING" id="1447875.A0A2B7WEC6"/>
<name>A0A2B7WEC6_9EURO</name>
<dbReference type="AlphaFoldDB" id="A0A2B7WEC6"/>
<evidence type="ECO:0000313" key="2">
    <source>
        <dbReference type="EMBL" id="PGG95015.1"/>
    </source>
</evidence>
<keyword evidence="3" id="KW-1185">Reference proteome</keyword>
<feature type="compositionally biased region" description="Low complexity" evidence="1">
    <location>
        <begin position="234"/>
        <end position="247"/>
    </location>
</feature>
<proteinExistence type="predicted"/>
<organism evidence="2 3">
    <name type="scientific">Helicocarpus griseus UAMH5409</name>
    <dbReference type="NCBI Taxonomy" id="1447875"/>
    <lineage>
        <taxon>Eukaryota</taxon>
        <taxon>Fungi</taxon>
        <taxon>Dikarya</taxon>
        <taxon>Ascomycota</taxon>
        <taxon>Pezizomycotina</taxon>
        <taxon>Eurotiomycetes</taxon>
        <taxon>Eurotiomycetidae</taxon>
        <taxon>Onygenales</taxon>
        <taxon>Ajellomycetaceae</taxon>
        <taxon>Helicocarpus</taxon>
    </lineage>
</organism>
<accession>A0A2B7WEC6</accession>
<evidence type="ECO:0000256" key="1">
    <source>
        <dbReference type="SAM" id="MobiDB-lite"/>
    </source>
</evidence>
<comment type="caution">
    <text evidence="2">The sequence shown here is derived from an EMBL/GenBank/DDBJ whole genome shotgun (WGS) entry which is preliminary data.</text>
</comment>
<dbReference type="EMBL" id="PDNB01000453">
    <property type="protein sequence ID" value="PGG95015.1"/>
    <property type="molecule type" value="Genomic_DNA"/>
</dbReference>
<dbReference type="Proteomes" id="UP000223968">
    <property type="component" value="Unassembled WGS sequence"/>
</dbReference>
<evidence type="ECO:0000313" key="3">
    <source>
        <dbReference type="Proteomes" id="UP000223968"/>
    </source>
</evidence>
<protein>
    <submittedName>
        <fullName evidence="2">Uncharacterized protein</fullName>
    </submittedName>
</protein>
<sequence>MALPRRWTYLDSPIGHGQIHLPRWPITPHLSMTPRTWHGNTLSQDIQHQQLLYSTTNAGMFDPRYTVSAESKFLENKCDPRDSINHWNPMHVETRLDGLPGPMICPDTTCPSAAEYVPENQTSSSSFCPAMAVSRSQGYSNYSNIPTAEQPLLARPVDIQQVPMAVNTPSTYPSKPEWLRQIGNNANFNEQQSQQRWASDMNNPSCRLLSTYSNLSIPLDDWNEWHHANPPPAYQQYSPNSSFSSPFTPDTVPDLIDPGYFDMQPPTHNEKRQPEWYNQCQHNP</sequence>
<reference evidence="2 3" key="1">
    <citation type="submission" date="2017-10" db="EMBL/GenBank/DDBJ databases">
        <title>Comparative genomics in systemic dimorphic fungi from Ajellomycetaceae.</title>
        <authorList>
            <person name="Munoz J.F."/>
            <person name="Mcewen J.G."/>
            <person name="Clay O.K."/>
            <person name="Cuomo C.A."/>
        </authorList>
    </citation>
    <scope>NUCLEOTIDE SEQUENCE [LARGE SCALE GENOMIC DNA]</scope>
    <source>
        <strain evidence="2 3">UAMH5409</strain>
    </source>
</reference>
<gene>
    <name evidence="2" type="ORF">AJ79_10318</name>
</gene>
<feature type="region of interest" description="Disordered" evidence="1">
    <location>
        <begin position="233"/>
        <end position="284"/>
    </location>
</feature>